<organism evidence="2 3">
    <name type="scientific">Prorocentrum cordatum</name>
    <dbReference type="NCBI Taxonomy" id="2364126"/>
    <lineage>
        <taxon>Eukaryota</taxon>
        <taxon>Sar</taxon>
        <taxon>Alveolata</taxon>
        <taxon>Dinophyceae</taxon>
        <taxon>Prorocentrales</taxon>
        <taxon>Prorocentraceae</taxon>
        <taxon>Prorocentrum</taxon>
    </lineage>
</organism>
<reference evidence="2" key="1">
    <citation type="submission" date="2023-10" db="EMBL/GenBank/DDBJ databases">
        <authorList>
            <person name="Chen Y."/>
            <person name="Shah S."/>
            <person name="Dougan E. K."/>
            <person name="Thang M."/>
            <person name="Chan C."/>
        </authorList>
    </citation>
    <scope>NUCLEOTIDE SEQUENCE [LARGE SCALE GENOMIC DNA]</scope>
</reference>
<sequence length="858" mass="90109">MAWADPGAVHEEVQVLEAMYPEELRLRAWPPRLALVVEGWEAEVELPDSYPRELPALHIEPPLPLCDAGELDALAATVLSQVQPGGPLLVELARVLGEDPGRAGFGAQISEPVDAKALGGLWKRPGASDGFGSLAGSTAADPLSAGAFFSDEWTARPLSPTASGAPVDDDATAGQRLELQADAMGVAKSGAELLESQRSEIEAAAVDACAARSSVQRGARAKCRTMVILALRRKRVFLNVRVEKASEALLGAGPLRLQDYLKAVYMCGYAGGMSWTGNAGATLETTVNLAASITVGSEQAWARGRTWIACISMPPPPADGSFGRGFYAENLNVNDSGSTVRRVTRRPPVTAPAISLCIASPRPRRARSPPSRCRPAPPWAANNGCVDLAARAPDAAGGDAFSAGSAALDGMRDSAGKASVAALAEQQATALFAGACADSAGIAWAVANGASEVADAALGTCAVNNQGSGVPARLTQATGSLPWRLFASSEFPLHPRRSPARSTTFGRHAAAHTGAKTIAGSTALTMTFVLAAQAPPEQRGFVKHRHFIDDTVELDAHMVQAFYRPPGSFLPIGALSPFDIAGLGPVLGLGTGLDWTGWPGKWTSGAKARPQCPAGLRPRLRLRRRLASSAAAAPPREGLMEGALACRRSAAARRRLRADLPGTRPPAEGLLGHEAGGVAVGPATLPAGGPQRPRAGGRWRLRCGRGADARGERLRRPPPHQPQRYRRPRGCRPRRRAGHEPCAGAARVRGGQRDRCGRGQAGPVSLLISTGYMILLAGTQAVDRRQQFSGSVDLRRHGQGRLVIEAPFCPSAPLSNSCTGCTVIFGKSSQEQLLIQTGASPPEAKRQTSWSPRQTRKK</sequence>
<evidence type="ECO:0000256" key="1">
    <source>
        <dbReference type="SAM" id="MobiDB-lite"/>
    </source>
</evidence>
<evidence type="ECO:0008006" key="4">
    <source>
        <dbReference type="Google" id="ProtNLM"/>
    </source>
</evidence>
<gene>
    <name evidence="2" type="ORF">PCOR1329_LOCUS59688</name>
</gene>
<dbReference type="Proteomes" id="UP001189429">
    <property type="component" value="Unassembled WGS sequence"/>
</dbReference>
<evidence type="ECO:0000313" key="2">
    <source>
        <dbReference type="EMBL" id="CAK0874917.1"/>
    </source>
</evidence>
<feature type="compositionally biased region" description="Basic and acidic residues" evidence="1">
    <location>
        <begin position="705"/>
        <end position="715"/>
    </location>
</feature>
<protein>
    <recommendedName>
        <fullName evidence="4">RWD domain-containing protein</fullName>
    </recommendedName>
</protein>
<keyword evidence="3" id="KW-1185">Reference proteome</keyword>
<feature type="compositionally biased region" description="Polar residues" evidence="1">
    <location>
        <begin position="847"/>
        <end position="858"/>
    </location>
</feature>
<accession>A0ABN9VQY9</accession>
<proteinExistence type="predicted"/>
<dbReference type="EMBL" id="CAUYUJ010017449">
    <property type="protein sequence ID" value="CAK0874917.1"/>
    <property type="molecule type" value="Genomic_DNA"/>
</dbReference>
<feature type="compositionally biased region" description="Basic residues" evidence="1">
    <location>
        <begin position="723"/>
        <end position="737"/>
    </location>
</feature>
<feature type="region of interest" description="Disordered" evidence="1">
    <location>
        <begin position="680"/>
        <end position="746"/>
    </location>
</feature>
<name>A0ABN9VQY9_9DINO</name>
<comment type="caution">
    <text evidence="2">The sequence shown here is derived from an EMBL/GenBank/DDBJ whole genome shotgun (WGS) entry which is preliminary data.</text>
</comment>
<feature type="region of interest" description="Disordered" evidence="1">
    <location>
        <begin position="836"/>
        <end position="858"/>
    </location>
</feature>
<evidence type="ECO:0000313" key="3">
    <source>
        <dbReference type="Proteomes" id="UP001189429"/>
    </source>
</evidence>